<evidence type="ECO:0000256" key="2">
    <source>
        <dbReference type="SAM" id="SignalP"/>
    </source>
</evidence>
<evidence type="ECO:0000313" key="3">
    <source>
        <dbReference type="EMBL" id="MFC0592013.1"/>
    </source>
</evidence>
<keyword evidence="4" id="KW-1185">Reference proteome</keyword>
<organism evidence="3 4">
    <name type="scientific">Ottowia pentelensis</name>
    <dbReference type="NCBI Taxonomy" id="511108"/>
    <lineage>
        <taxon>Bacteria</taxon>
        <taxon>Pseudomonadati</taxon>
        <taxon>Pseudomonadota</taxon>
        <taxon>Betaproteobacteria</taxon>
        <taxon>Burkholderiales</taxon>
        <taxon>Comamonadaceae</taxon>
        <taxon>Ottowia</taxon>
    </lineage>
</organism>
<dbReference type="RefSeq" id="WP_377480743.1">
    <property type="nucleotide sequence ID" value="NZ_JBHLTN010000007.1"/>
</dbReference>
<feature type="signal peptide" evidence="2">
    <location>
        <begin position="1"/>
        <end position="23"/>
    </location>
</feature>
<dbReference type="EMBL" id="JBHLTN010000007">
    <property type="protein sequence ID" value="MFC0592013.1"/>
    <property type="molecule type" value="Genomic_DNA"/>
</dbReference>
<protein>
    <submittedName>
        <fullName evidence="3">Uncharacterized protein</fullName>
    </submittedName>
</protein>
<comment type="caution">
    <text evidence="3">The sequence shown here is derived from an EMBL/GenBank/DDBJ whole genome shotgun (WGS) entry which is preliminary data.</text>
</comment>
<reference evidence="3 4" key="1">
    <citation type="submission" date="2024-09" db="EMBL/GenBank/DDBJ databases">
        <authorList>
            <person name="Sun Q."/>
            <person name="Mori K."/>
        </authorList>
    </citation>
    <scope>NUCLEOTIDE SEQUENCE [LARGE SCALE GENOMIC DNA]</scope>
    <source>
        <strain evidence="3 4">NCAIM B.02336</strain>
    </source>
</reference>
<proteinExistence type="predicted"/>
<feature type="region of interest" description="Disordered" evidence="1">
    <location>
        <begin position="24"/>
        <end position="43"/>
    </location>
</feature>
<keyword evidence="2" id="KW-0732">Signal</keyword>
<evidence type="ECO:0000256" key="1">
    <source>
        <dbReference type="SAM" id="MobiDB-lite"/>
    </source>
</evidence>
<dbReference type="Proteomes" id="UP001589834">
    <property type="component" value="Unassembled WGS sequence"/>
</dbReference>
<evidence type="ECO:0000313" key="4">
    <source>
        <dbReference type="Proteomes" id="UP001589834"/>
    </source>
</evidence>
<name>A0ABV6PSF7_9BURK</name>
<accession>A0ABV6PSF7</accession>
<sequence>MRTTALLATIAVLGTALSAPVLAGDHHKRERRQHISAPAQTGYDHGMQVVANDAGPGQPGHGWQYFSDANAQRAVVISPQGDYYLSQGRGLHWVAAAQGQA</sequence>
<gene>
    <name evidence="3" type="ORF">ACFFGG_05525</name>
</gene>
<feature type="chain" id="PRO_5045769527" evidence="2">
    <location>
        <begin position="24"/>
        <end position="101"/>
    </location>
</feature>